<evidence type="ECO:0000256" key="1">
    <source>
        <dbReference type="SAM" id="Coils"/>
    </source>
</evidence>
<dbReference type="EMBL" id="MRCE01000044">
    <property type="protein sequence ID" value="OKH31973.1"/>
    <property type="molecule type" value="Genomic_DNA"/>
</dbReference>
<comment type="caution">
    <text evidence="2">The sequence shown here is derived from an EMBL/GenBank/DDBJ whole genome shotgun (WGS) entry which is preliminary data.</text>
</comment>
<organism evidence="2 3">
    <name type="scientific">[Phormidium ambiguum] IAM M-71</name>
    <dbReference type="NCBI Taxonomy" id="454136"/>
    <lineage>
        <taxon>Bacteria</taxon>
        <taxon>Bacillati</taxon>
        <taxon>Cyanobacteriota</taxon>
        <taxon>Cyanophyceae</taxon>
        <taxon>Oscillatoriophycideae</taxon>
        <taxon>Aerosakkonematales</taxon>
        <taxon>Aerosakkonemataceae</taxon>
        <taxon>Floridanema</taxon>
    </lineage>
</organism>
<dbReference type="OrthoDB" id="573315at2"/>
<dbReference type="AlphaFoldDB" id="A0A1U7I6N9"/>
<feature type="coiled-coil region" evidence="1">
    <location>
        <begin position="83"/>
        <end position="110"/>
    </location>
</feature>
<sequence length="114" mass="12979">MAHLPEEITTTVLELQRRLLVIINQATATGFAILQQYGETETTMIALEDLDNVRDRANTYYSRFHTLLVRIAESQPFADTAMLELLNRSIEQARATVEAAQATIQEEKRNFNIP</sequence>
<protein>
    <submittedName>
        <fullName evidence="2">Uncharacterized protein</fullName>
    </submittedName>
</protein>
<dbReference type="STRING" id="454136.NIES2119_27500"/>
<proteinExistence type="predicted"/>
<reference evidence="2 3" key="1">
    <citation type="submission" date="2016-11" db="EMBL/GenBank/DDBJ databases">
        <title>Draft Genome Sequences of Nine Cyanobacterial Strains from Diverse Habitats.</title>
        <authorList>
            <person name="Zhu T."/>
            <person name="Hou S."/>
            <person name="Lu X."/>
            <person name="Hess W.R."/>
        </authorList>
    </citation>
    <scope>NUCLEOTIDE SEQUENCE [LARGE SCALE GENOMIC DNA]</scope>
    <source>
        <strain evidence="2 3">IAM M-71</strain>
    </source>
</reference>
<evidence type="ECO:0000313" key="2">
    <source>
        <dbReference type="EMBL" id="OKH31973.1"/>
    </source>
</evidence>
<accession>A0A1U7I6N9</accession>
<evidence type="ECO:0000313" key="3">
    <source>
        <dbReference type="Proteomes" id="UP000185860"/>
    </source>
</evidence>
<gene>
    <name evidence="2" type="ORF">NIES2119_27500</name>
</gene>
<dbReference type="RefSeq" id="WP_073596683.1">
    <property type="nucleotide sequence ID" value="NZ_MRCE01000044.1"/>
</dbReference>
<keyword evidence="1" id="KW-0175">Coiled coil</keyword>
<name>A0A1U7I6N9_9CYAN</name>
<dbReference type="Proteomes" id="UP000185860">
    <property type="component" value="Unassembled WGS sequence"/>
</dbReference>